<evidence type="ECO:0000313" key="1">
    <source>
        <dbReference type="EMBL" id="PND36094.1"/>
    </source>
</evidence>
<proteinExistence type="predicted"/>
<dbReference type="EMBL" id="POSP01000004">
    <property type="protein sequence ID" value="PND36094.1"/>
    <property type="molecule type" value="Genomic_DNA"/>
</dbReference>
<evidence type="ECO:0000313" key="2">
    <source>
        <dbReference type="Proteomes" id="UP000235916"/>
    </source>
</evidence>
<name>A0A2N8KRL0_9BURK</name>
<keyword evidence="2" id="KW-1185">Reference proteome</keyword>
<dbReference type="RefSeq" id="WP_102769870.1">
    <property type="nucleotide sequence ID" value="NZ_POSP01000004.1"/>
</dbReference>
<organism evidence="1 2">
    <name type="scientific">Kinneretia aquatilis</name>
    <dbReference type="NCBI Taxonomy" id="2070761"/>
    <lineage>
        <taxon>Bacteria</taxon>
        <taxon>Pseudomonadati</taxon>
        <taxon>Pseudomonadota</taxon>
        <taxon>Betaproteobacteria</taxon>
        <taxon>Burkholderiales</taxon>
        <taxon>Sphaerotilaceae</taxon>
        <taxon>Roseateles</taxon>
    </lineage>
</organism>
<dbReference type="AlphaFoldDB" id="A0A2N8KRL0"/>
<gene>
    <name evidence="1" type="ORF">C1O66_20395</name>
</gene>
<sequence>MTRFPLGYAKWIMPAIRGGRSQPPRLASIARATRDTGALAVAVVDGRAADLEFQRLAGHIAGVVVELTGHLGDAVTAGGEGVEVTRAGDDGHELEPVLIGLATIPVVDDAAAFSAFSR</sequence>
<protein>
    <submittedName>
        <fullName evidence="1">Uncharacterized protein</fullName>
    </submittedName>
</protein>
<accession>A0A2N8KRL0</accession>
<dbReference type="Proteomes" id="UP000235916">
    <property type="component" value="Unassembled WGS sequence"/>
</dbReference>
<reference evidence="1 2" key="1">
    <citation type="submission" date="2018-01" db="EMBL/GenBank/DDBJ databases">
        <title>Draft genome sequence of Paucibacter aquatile CR182 isolated from freshwater of the Nakdong River.</title>
        <authorList>
            <person name="Choi A."/>
            <person name="Chung E.J."/>
        </authorList>
    </citation>
    <scope>NUCLEOTIDE SEQUENCE [LARGE SCALE GENOMIC DNA]</scope>
    <source>
        <strain evidence="1 2">CR182</strain>
    </source>
</reference>
<comment type="caution">
    <text evidence="1">The sequence shown here is derived from an EMBL/GenBank/DDBJ whole genome shotgun (WGS) entry which is preliminary data.</text>
</comment>